<dbReference type="InterPro" id="IPR015943">
    <property type="entry name" value="WD40/YVTN_repeat-like_dom_sf"/>
</dbReference>
<dbReference type="GO" id="GO:0120330">
    <property type="term" value="C:rixosome complex"/>
    <property type="evidence" value="ECO:0007669"/>
    <property type="project" value="UniProtKB-UniRule"/>
</dbReference>
<dbReference type="OrthoDB" id="756370at2759"/>
<protein>
    <recommendedName>
        <fullName evidence="5 7">Pre-rRNA-processing protein IPI3</fullName>
    </recommendedName>
</protein>
<dbReference type="AlphaFoldDB" id="A0A642VC62"/>
<dbReference type="PANTHER" id="PTHR18763">
    <property type="entry name" value="WD-REPEAT PROTEIN 18"/>
    <property type="match status" value="1"/>
</dbReference>
<accession>A0A642VC62</accession>
<comment type="subcellular location">
    <subcellularLocation>
        <location evidence="7">Nucleus</location>
    </subcellularLocation>
</comment>
<dbReference type="InterPro" id="IPR019775">
    <property type="entry name" value="WD40_repeat_CS"/>
</dbReference>
<keyword evidence="7" id="KW-0539">Nucleus</keyword>
<keyword evidence="4" id="KW-0677">Repeat</keyword>
<comment type="function">
    <text evidence="1 7">Component of the RIX1 complex required for processing of ITS2 sequences from 35S pre-rRNA.</text>
</comment>
<feature type="repeat" description="WD" evidence="6">
    <location>
        <begin position="87"/>
        <end position="121"/>
    </location>
</feature>
<dbReference type="SMART" id="SM00320">
    <property type="entry name" value="WD40"/>
    <property type="match status" value="5"/>
</dbReference>
<feature type="repeat" description="WD" evidence="6">
    <location>
        <begin position="122"/>
        <end position="155"/>
    </location>
</feature>
<dbReference type="PROSITE" id="PS00678">
    <property type="entry name" value="WD_REPEATS_1"/>
    <property type="match status" value="1"/>
</dbReference>
<evidence type="ECO:0000256" key="2">
    <source>
        <dbReference type="ARBA" id="ARBA00010143"/>
    </source>
</evidence>
<dbReference type="VEuPathDB" id="FungiDB:TRICI_001882"/>
<feature type="repeat" description="WD" evidence="6">
    <location>
        <begin position="283"/>
        <end position="324"/>
    </location>
</feature>
<dbReference type="PANTHER" id="PTHR18763:SF0">
    <property type="entry name" value="WD REPEAT-CONTAINING PROTEIN 18"/>
    <property type="match status" value="1"/>
</dbReference>
<comment type="similarity">
    <text evidence="2 7">Belongs to the WD repeat IPI3/WDR18 family.</text>
</comment>
<dbReference type="GO" id="GO:0006364">
    <property type="term" value="P:rRNA processing"/>
    <property type="evidence" value="ECO:0007669"/>
    <property type="project" value="UniProtKB-UniRule"/>
</dbReference>
<evidence type="ECO:0000256" key="5">
    <source>
        <dbReference type="ARBA" id="ARBA00026229"/>
    </source>
</evidence>
<name>A0A642VC62_9ASCO</name>
<sequence>MEEIVIYGSDGGKTVTNTSHATDQFVTACDLHTGSHLWTYKKSSSPMHGLVANDQYIFANQVDQAQLFIYTHGRETFSQKLILPERVGCISVSPKGNYLAVGGDTGRLLIWGLRTGKLILAQDTHYQGITTLQFTQDDAYLFSGGNDARVFGWNMTEVVNLSLDKSTESVQPALTFTDHSLAVTDIVVGYGKCTETRVFTCSLDQTVRCWDLVTGQLLTTFVLSEKVHSIAVDPIERAIYAGLSNGIIQDIQLYNQNKATGAIETVGGARRIITIEPQESKSLAQHTSVVTCLKLSFDATLLVSGDDKGQVLIWELSSKQVTRRPKQHRGAISSIQLICRKKDLHPNKMVSNANTTNQLPILERTLTTSIPKKDDIWIQLKDSVKDQQPPSELDILQDVEIAKAQAAQFAGENTQSGLQAKVQQLETDLSQLYQHYTNLKSVHEDLWKLHVKK</sequence>
<dbReference type="GO" id="GO:0006261">
    <property type="term" value="P:DNA-templated DNA replication"/>
    <property type="evidence" value="ECO:0007669"/>
    <property type="project" value="TreeGrafter"/>
</dbReference>
<evidence type="ECO:0000256" key="6">
    <source>
        <dbReference type="PROSITE-ProRule" id="PRU00221"/>
    </source>
</evidence>
<reference evidence="8" key="1">
    <citation type="journal article" date="2019" name="G3 (Bethesda)">
        <title>Genome Assemblies of Two Rare Opportunistic Yeast Pathogens: Diutina rugosa (syn. Candida rugosa) and Trichomonascus ciferrii (syn. Candida ciferrii).</title>
        <authorList>
            <person name="Mixao V."/>
            <person name="Saus E."/>
            <person name="Hansen A.P."/>
            <person name="Lass-Florl C."/>
            <person name="Gabaldon T."/>
        </authorList>
    </citation>
    <scope>NUCLEOTIDE SEQUENCE</scope>
    <source>
        <strain evidence="8">CBS 4856</strain>
    </source>
</reference>
<evidence type="ECO:0000313" key="8">
    <source>
        <dbReference type="EMBL" id="KAA8915965.1"/>
    </source>
</evidence>
<dbReference type="Gene3D" id="2.130.10.10">
    <property type="entry name" value="YVTN repeat-like/Quinoprotein amine dehydrogenase"/>
    <property type="match status" value="2"/>
</dbReference>
<evidence type="ECO:0000313" key="9">
    <source>
        <dbReference type="Proteomes" id="UP000761534"/>
    </source>
</evidence>
<dbReference type="EMBL" id="SWFS01000129">
    <property type="protein sequence ID" value="KAA8915965.1"/>
    <property type="molecule type" value="Genomic_DNA"/>
</dbReference>
<dbReference type="InterPro" id="IPR045227">
    <property type="entry name" value="WDR18/Ipi3/RID3"/>
</dbReference>
<gene>
    <name evidence="8" type="ORF">TRICI_001882</name>
</gene>
<keyword evidence="9" id="KW-1185">Reference proteome</keyword>
<dbReference type="Pfam" id="PF00400">
    <property type="entry name" value="WD40"/>
    <property type="match status" value="4"/>
</dbReference>
<organism evidence="8 9">
    <name type="scientific">Trichomonascus ciferrii</name>
    <dbReference type="NCBI Taxonomy" id="44093"/>
    <lineage>
        <taxon>Eukaryota</taxon>
        <taxon>Fungi</taxon>
        <taxon>Dikarya</taxon>
        <taxon>Ascomycota</taxon>
        <taxon>Saccharomycotina</taxon>
        <taxon>Dipodascomycetes</taxon>
        <taxon>Dipodascales</taxon>
        <taxon>Trichomonascaceae</taxon>
        <taxon>Trichomonascus</taxon>
        <taxon>Trichomonascus ciferrii complex</taxon>
    </lineage>
</organism>
<comment type="subunit">
    <text evidence="7">Component of the RIX1 complex, composed of IPI1, RIX1/IPI2 and IPI3 in a 1:2:2 stoichiometry. The complex interacts (via RIX1) with MDN1 (via its hexameric AAA ATPase ring) and the pre-60S ribosome particles.</text>
</comment>
<proteinExistence type="inferred from homology"/>
<dbReference type="PROSITE" id="PS50294">
    <property type="entry name" value="WD_REPEATS_REGION"/>
    <property type="match status" value="2"/>
</dbReference>
<evidence type="ECO:0000256" key="7">
    <source>
        <dbReference type="RuleBase" id="RU369067"/>
    </source>
</evidence>
<evidence type="ECO:0000256" key="3">
    <source>
        <dbReference type="ARBA" id="ARBA00022574"/>
    </source>
</evidence>
<dbReference type="InterPro" id="IPR001680">
    <property type="entry name" value="WD40_rpt"/>
</dbReference>
<dbReference type="InterPro" id="IPR011047">
    <property type="entry name" value="Quinoprotein_ADH-like_sf"/>
</dbReference>
<keyword evidence="3 6" id="KW-0853">WD repeat</keyword>
<dbReference type="SUPFAM" id="SSF50998">
    <property type="entry name" value="Quinoprotein alcohol dehydrogenase-like"/>
    <property type="match status" value="1"/>
</dbReference>
<dbReference type="GO" id="GO:0005656">
    <property type="term" value="C:nuclear pre-replicative complex"/>
    <property type="evidence" value="ECO:0007669"/>
    <property type="project" value="TreeGrafter"/>
</dbReference>
<dbReference type="Proteomes" id="UP000761534">
    <property type="component" value="Unassembled WGS sequence"/>
</dbReference>
<keyword evidence="7" id="KW-0698">rRNA processing</keyword>
<comment type="caution">
    <text evidence="8">The sequence shown here is derived from an EMBL/GenBank/DDBJ whole genome shotgun (WGS) entry which is preliminary data.</text>
</comment>
<evidence type="ECO:0000256" key="1">
    <source>
        <dbReference type="ARBA" id="ARBA00002355"/>
    </source>
</evidence>
<dbReference type="PROSITE" id="PS50082">
    <property type="entry name" value="WD_REPEATS_2"/>
    <property type="match status" value="3"/>
</dbReference>
<evidence type="ECO:0000256" key="4">
    <source>
        <dbReference type="ARBA" id="ARBA00022737"/>
    </source>
</evidence>